<name>A0A369J7W6_HYPMA</name>
<dbReference type="Pfam" id="PF01753">
    <property type="entry name" value="zf-MYND"/>
    <property type="match status" value="1"/>
</dbReference>
<feature type="transmembrane region" description="Helical" evidence="5">
    <location>
        <begin position="689"/>
        <end position="711"/>
    </location>
</feature>
<keyword evidence="2 4" id="KW-0863">Zinc-finger</keyword>
<dbReference type="SUPFAM" id="SSF82199">
    <property type="entry name" value="SET domain"/>
    <property type="match status" value="1"/>
</dbReference>
<dbReference type="Pfam" id="PF00856">
    <property type="entry name" value="SET"/>
    <property type="match status" value="1"/>
</dbReference>
<feature type="transmembrane region" description="Helical" evidence="5">
    <location>
        <begin position="614"/>
        <end position="635"/>
    </location>
</feature>
<keyword evidence="5" id="KW-0472">Membrane</keyword>
<evidence type="ECO:0000313" key="8">
    <source>
        <dbReference type="EMBL" id="RDB18008.1"/>
    </source>
</evidence>
<keyword evidence="5" id="KW-1133">Transmembrane helix</keyword>
<dbReference type="PANTHER" id="PTHR33927:SF5">
    <property type="entry name" value="ENZYME, PUTATIVE (AFU_ORTHOLOGUE AFUA_8G01222)-RELATED"/>
    <property type="match status" value="1"/>
</dbReference>
<protein>
    <submittedName>
        <fullName evidence="8">Linear gramicidin synthase subunit D</fullName>
    </submittedName>
</protein>
<dbReference type="NCBIfam" id="TIGR01733">
    <property type="entry name" value="AA-adenyl-dom"/>
    <property type="match status" value="1"/>
</dbReference>
<dbReference type="SUPFAM" id="SSF144232">
    <property type="entry name" value="HIT/MYND zinc finger-like"/>
    <property type="match status" value="1"/>
</dbReference>
<evidence type="ECO:0000256" key="1">
    <source>
        <dbReference type="ARBA" id="ARBA00022723"/>
    </source>
</evidence>
<dbReference type="Gene3D" id="2.170.270.10">
    <property type="entry name" value="SET domain"/>
    <property type="match status" value="1"/>
</dbReference>
<gene>
    <name evidence="8" type="primary">lgrD_1</name>
    <name evidence="8" type="ORF">Hypma_000764</name>
</gene>
<dbReference type="InterPro" id="IPR042099">
    <property type="entry name" value="ANL_N_sf"/>
</dbReference>
<dbReference type="InParanoid" id="A0A369J7W6"/>
<dbReference type="InterPro" id="IPR020845">
    <property type="entry name" value="AMP-binding_CS"/>
</dbReference>
<dbReference type="STRING" id="39966.A0A369J7W6"/>
<dbReference type="Gene3D" id="1.10.220.160">
    <property type="match status" value="1"/>
</dbReference>
<dbReference type="InterPro" id="IPR002893">
    <property type="entry name" value="Znf_MYND"/>
</dbReference>
<dbReference type="InterPro" id="IPR010071">
    <property type="entry name" value="AA_adenyl_dom"/>
</dbReference>
<evidence type="ECO:0000256" key="3">
    <source>
        <dbReference type="ARBA" id="ARBA00022833"/>
    </source>
</evidence>
<proteinExistence type="predicted"/>
<dbReference type="EMBL" id="LUEZ02000107">
    <property type="protein sequence ID" value="RDB18008.1"/>
    <property type="molecule type" value="Genomic_DNA"/>
</dbReference>
<comment type="caution">
    <text evidence="8">The sequence shown here is derived from an EMBL/GenBank/DDBJ whole genome shotgun (WGS) entry which is preliminary data.</text>
</comment>
<dbReference type="InterPro" id="IPR046341">
    <property type="entry name" value="SET_dom_sf"/>
</dbReference>
<accession>A0A369J7W6</accession>
<reference evidence="8" key="1">
    <citation type="submission" date="2018-04" db="EMBL/GenBank/DDBJ databases">
        <title>Whole genome sequencing of Hypsizygus marmoreus.</title>
        <authorList>
            <person name="Choi I.-G."/>
            <person name="Min B."/>
            <person name="Kim J.-G."/>
            <person name="Kim S."/>
            <person name="Oh Y.-L."/>
            <person name="Kong W.-S."/>
            <person name="Park H."/>
            <person name="Jeong J."/>
            <person name="Song E.-S."/>
        </authorList>
    </citation>
    <scope>NUCLEOTIDE SEQUENCE [LARGE SCALE GENOMIC DNA]</scope>
    <source>
        <strain evidence="8">51987-8</strain>
    </source>
</reference>
<dbReference type="InterPro" id="IPR000873">
    <property type="entry name" value="AMP-dep_synth/lig_dom"/>
</dbReference>
<dbReference type="PROSITE" id="PS50865">
    <property type="entry name" value="ZF_MYND_2"/>
    <property type="match status" value="1"/>
</dbReference>
<dbReference type="InterPro" id="IPR045851">
    <property type="entry name" value="AMP-bd_C_sf"/>
</dbReference>
<evidence type="ECO:0000256" key="5">
    <source>
        <dbReference type="SAM" id="Phobius"/>
    </source>
</evidence>
<dbReference type="PROSITE" id="PS01360">
    <property type="entry name" value="ZF_MYND_1"/>
    <property type="match status" value="1"/>
</dbReference>
<feature type="transmembrane region" description="Helical" evidence="5">
    <location>
        <begin position="793"/>
        <end position="815"/>
    </location>
</feature>
<keyword evidence="1" id="KW-0479">Metal-binding</keyword>
<evidence type="ECO:0000259" key="7">
    <source>
        <dbReference type="PROSITE" id="PS50865"/>
    </source>
</evidence>
<organism evidence="8 9">
    <name type="scientific">Hypsizygus marmoreus</name>
    <name type="common">White beech mushroom</name>
    <name type="synonym">Agaricus marmoreus</name>
    <dbReference type="NCBI Taxonomy" id="39966"/>
    <lineage>
        <taxon>Eukaryota</taxon>
        <taxon>Fungi</taxon>
        <taxon>Dikarya</taxon>
        <taxon>Basidiomycota</taxon>
        <taxon>Agaricomycotina</taxon>
        <taxon>Agaricomycetes</taxon>
        <taxon>Agaricomycetidae</taxon>
        <taxon>Agaricales</taxon>
        <taxon>Tricholomatineae</taxon>
        <taxon>Lyophyllaceae</taxon>
        <taxon>Hypsizygus</taxon>
    </lineage>
</organism>
<evidence type="ECO:0000256" key="4">
    <source>
        <dbReference type="PROSITE-ProRule" id="PRU00134"/>
    </source>
</evidence>
<dbReference type="Gene3D" id="3.30.300.30">
    <property type="match status" value="1"/>
</dbReference>
<dbReference type="InterPro" id="IPR001214">
    <property type="entry name" value="SET_dom"/>
</dbReference>
<sequence length="1466" mass="162281">MSSTVFKQDSLHTLSSDEKLLFTAYGLGERVQTPFAYVHHAFEFHARRHPSAIAVEDFQQKITFSELDNQANFLAARLRALGVIPGSRICLLVERSIFMVVGIVAVLKAGAAYVPLDGNIVSDSTLNHALIDSGSSFALVQRKFTSRVNKTPMICLEDSISSDSSLAHCIPIEDLSSPRDSAYIIYTSGTTGVPKGVDVMHRNITNLVCLAPGNLGMRHGIRVSQLMNISFDMAAWEILGSLCNGSTLCLRGKTSKEWRAVMKTVDVVVATPSMLVRHDPSEYPTIKTIAVAGESCPKALADNWSRCVQFYNCCGPTEVTIVNTMHLYSPEKPLGIGGPTPNNTVYILDDQMKPVKIGEVGVMWAGGVGVTRGYLNLPDRTTEKYLPDPFLDDGSFMFNTGDLGRWNNCGNLEYLGRVDHQVKVKGFRVELDGVASAMETCQGVGVAAAALIDGELWGFFSPSVVEIADVKASAARIQPYYAVPTNYLRLDSLPATLNGKVDKRALERMALKHMAASVPPTLSLTNRRLTPEPLPTYSAKDTNSEKLLHSSTSSIEAGTNDGTVVGLPLNEKEKIESSRLEAQTHMWAGYQEKTLAKKKQGRFIRNLRYQIFYLYRRLFGVVFLTNLGIFISVAVKGANTSELGKIVIANLFVAILMRQDYVIDTFFTVLTAVPSSWPMCIRSACARVYHIGGLHSGCGVSGAMWLILFTAQATKEMLKNQQTSVATVGVTFMILALLLVILIFALPNLRAKYHDTFEATHRFMGWTTTALVWVQTILLTNDYRPSEQPLGKALISSAPFWLLLVMTCSLILPWLRLRKVPVRCERLSPHAVRMYFDYVTPKTGSFVRLSHSPWTEWHGFATVPEPGMKGFSLVVSKAGDWTAEQIAHPPTRIWVRGIPTFGVMRIVPLFRRLVVVATGSGIGPCTAAILEKKVPMRLLWTAPNVRETFGDKLVDSIITAAPDAVIYNTRTHGKPDMVKLTYHIAKEFEAEAVVIISNRRLTEKVVYGMVSRVLLEYITMRLPTERLRLEPHATARSQAVATSQLQTGAWIISLLPLTTILLPSEKGYRCDTCFRKATEKRRLQRCTGCISYWYCDNQCQTLQWKAHHRKICKLYNQFTSSDAFQQLQPHDKLDSLLLTHLLAQIATTKAPPPKVSTRDDDSTPMSIFRSLLPGPNPDLVTPPIPSFDHPTPEDQIKDLYSRFGNNNFVVHSHLTTIGHGVFPLASRLFNHSCVPNAAAKYILSPGANVAMEVVALRDILSGEEICLPYLDPALVQSRQQIFELTYGFRCRCPSCLSMEALGEIPPPPTSPSDLDAVAKTLREFVGVDRLVDERLPSKPQDNIPASLHCIFNESYLSSLSETFSRTSHEGEYDLALDSGATLLALYIMIYPPNYPQIGMHLLELAKTAWNMIVSSKDMDQTAEGASKERARIFLSLASKVLTIFGVEGDEDGPLQDIQTLQSLLDA</sequence>
<dbReference type="Gene3D" id="6.10.140.2220">
    <property type="match status" value="1"/>
</dbReference>
<feature type="transmembrane region" description="Helical" evidence="5">
    <location>
        <begin position="723"/>
        <end position="743"/>
    </location>
</feature>
<dbReference type="CDD" id="cd20071">
    <property type="entry name" value="SET_SMYD"/>
    <property type="match status" value="1"/>
</dbReference>
<keyword evidence="3" id="KW-0862">Zinc</keyword>
<dbReference type="Proteomes" id="UP000076154">
    <property type="component" value="Unassembled WGS sequence"/>
</dbReference>
<evidence type="ECO:0000256" key="2">
    <source>
        <dbReference type="ARBA" id="ARBA00022771"/>
    </source>
</evidence>
<dbReference type="SUPFAM" id="SSF56801">
    <property type="entry name" value="Acetyl-CoA synthetase-like"/>
    <property type="match status" value="1"/>
</dbReference>
<dbReference type="Gene3D" id="3.40.50.12780">
    <property type="entry name" value="N-terminal domain of ligase-like"/>
    <property type="match status" value="1"/>
</dbReference>
<evidence type="ECO:0000313" key="9">
    <source>
        <dbReference type="Proteomes" id="UP000076154"/>
    </source>
</evidence>
<dbReference type="PANTHER" id="PTHR33927">
    <property type="entry name" value="TRANSMEMBRANE PROTEIN"/>
    <property type="match status" value="1"/>
</dbReference>
<dbReference type="InterPro" id="IPR052979">
    <property type="entry name" value="Adenylate-forming_domain"/>
</dbReference>
<dbReference type="GO" id="GO:0008270">
    <property type="term" value="F:zinc ion binding"/>
    <property type="evidence" value="ECO:0007669"/>
    <property type="project" value="UniProtKB-KW"/>
</dbReference>
<dbReference type="PROSITE" id="PS50280">
    <property type="entry name" value="SET"/>
    <property type="match status" value="1"/>
</dbReference>
<feature type="domain" description="SET" evidence="6">
    <location>
        <begin position="1055"/>
        <end position="1270"/>
    </location>
</feature>
<keyword evidence="9" id="KW-1185">Reference proteome</keyword>
<keyword evidence="5" id="KW-0812">Transmembrane</keyword>
<feature type="domain" description="MYND-type" evidence="7">
    <location>
        <begin position="1070"/>
        <end position="1112"/>
    </location>
</feature>
<dbReference type="OrthoDB" id="408177at2759"/>
<feature type="transmembrane region" description="Helical" evidence="5">
    <location>
        <begin position="763"/>
        <end position="781"/>
    </location>
</feature>
<evidence type="ECO:0000259" key="6">
    <source>
        <dbReference type="PROSITE" id="PS50280"/>
    </source>
</evidence>
<dbReference type="PROSITE" id="PS00455">
    <property type="entry name" value="AMP_BINDING"/>
    <property type="match status" value="1"/>
</dbReference>
<dbReference type="Pfam" id="PF00501">
    <property type="entry name" value="AMP-binding"/>
    <property type="match status" value="1"/>
</dbReference>